<keyword evidence="3" id="KW-1185">Reference proteome</keyword>
<keyword evidence="1" id="KW-1133">Transmembrane helix</keyword>
<evidence type="ECO:0000256" key="1">
    <source>
        <dbReference type="SAM" id="Phobius"/>
    </source>
</evidence>
<reference evidence="3" key="1">
    <citation type="submission" date="2017-02" db="EMBL/GenBank/DDBJ databases">
        <authorList>
            <person name="Varghese N."/>
            <person name="Submissions S."/>
        </authorList>
    </citation>
    <scope>NUCLEOTIDE SEQUENCE [LARGE SCALE GENOMIC DNA]</scope>
    <source>
        <strain evidence="3">DSM 18108</strain>
    </source>
</reference>
<evidence type="ECO:0000313" key="3">
    <source>
        <dbReference type="Proteomes" id="UP000190166"/>
    </source>
</evidence>
<protein>
    <submittedName>
        <fullName evidence="2">Uncharacterized protein</fullName>
    </submittedName>
</protein>
<dbReference type="STRING" id="393003.SAMN05660461_0538"/>
<dbReference type="RefSeq" id="WP_079467867.1">
    <property type="nucleotide sequence ID" value="NZ_FUZZ01000001.1"/>
</dbReference>
<feature type="transmembrane region" description="Helical" evidence="1">
    <location>
        <begin position="59"/>
        <end position="79"/>
    </location>
</feature>
<dbReference type="AlphaFoldDB" id="A0A1T5N743"/>
<gene>
    <name evidence="2" type="ORF">SAMN05660461_0538</name>
</gene>
<dbReference type="EMBL" id="FUZZ01000001">
    <property type="protein sequence ID" value="SKC95848.1"/>
    <property type="molecule type" value="Genomic_DNA"/>
</dbReference>
<proteinExistence type="predicted"/>
<dbReference type="Proteomes" id="UP000190166">
    <property type="component" value="Unassembled WGS sequence"/>
</dbReference>
<feature type="transmembrane region" description="Helical" evidence="1">
    <location>
        <begin position="6"/>
        <end position="24"/>
    </location>
</feature>
<feature type="transmembrane region" description="Helical" evidence="1">
    <location>
        <begin position="36"/>
        <end position="53"/>
    </location>
</feature>
<organism evidence="2 3">
    <name type="scientific">Chitinophaga ginsengisegetis</name>
    <dbReference type="NCBI Taxonomy" id="393003"/>
    <lineage>
        <taxon>Bacteria</taxon>
        <taxon>Pseudomonadati</taxon>
        <taxon>Bacteroidota</taxon>
        <taxon>Chitinophagia</taxon>
        <taxon>Chitinophagales</taxon>
        <taxon>Chitinophagaceae</taxon>
        <taxon>Chitinophaga</taxon>
    </lineage>
</organism>
<name>A0A1T5N743_9BACT</name>
<keyword evidence="1" id="KW-0472">Membrane</keyword>
<keyword evidence="1" id="KW-0812">Transmembrane</keyword>
<evidence type="ECO:0000313" key="2">
    <source>
        <dbReference type="EMBL" id="SKC95848.1"/>
    </source>
</evidence>
<feature type="transmembrane region" description="Helical" evidence="1">
    <location>
        <begin position="88"/>
        <end position="109"/>
    </location>
</feature>
<sequence length="158" mass="16716">MSILGIVHTIIAVIALLFAIAALIKEGIINPFSGTGKIYSILTVIASVTSFGLSKEGGFNPGHGIGILILILLGVAYLLGRQASRKRGLLLIQVLCMTLTLFLSLIPAINETLLRVPVGHPLSDGPTSPIVQTCIKVLLGLLVVGLVLQFFKIRQPAK</sequence>
<accession>A0A1T5N743</accession>
<feature type="transmembrane region" description="Helical" evidence="1">
    <location>
        <begin position="129"/>
        <end position="151"/>
    </location>
</feature>